<dbReference type="EMBL" id="JANBQF010000159">
    <property type="protein sequence ID" value="KAJ2004360.1"/>
    <property type="molecule type" value="Genomic_DNA"/>
</dbReference>
<evidence type="ECO:0000256" key="3">
    <source>
        <dbReference type="ARBA" id="ARBA00022692"/>
    </source>
</evidence>
<evidence type="ECO:0000256" key="6">
    <source>
        <dbReference type="RuleBase" id="RU363053"/>
    </source>
</evidence>
<keyword evidence="8" id="KW-1185">Reference proteome</keyword>
<dbReference type="OrthoDB" id="10267969at2759"/>
<name>A0A9W8BJL5_9FUNG</name>
<comment type="similarity">
    <text evidence="2 6">Belongs to the peroxisomal membrane protein PXMP2/4 family.</text>
</comment>
<dbReference type="InterPro" id="IPR007248">
    <property type="entry name" value="Mpv17_PMP22"/>
</dbReference>
<proteinExistence type="inferred from homology"/>
<evidence type="ECO:0000256" key="5">
    <source>
        <dbReference type="ARBA" id="ARBA00023136"/>
    </source>
</evidence>
<reference evidence="7" key="1">
    <citation type="submission" date="2022-07" db="EMBL/GenBank/DDBJ databases">
        <title>Phylogenomic reconstructions and comparative analyses of Kickxellomycotina fungi.</title>
        <authorList>
            <person name="Reynolds N.K."/>
            <person name="Stajich J.E."/>
            <person name="Barry K."/>
            <person name="Grigoriev I.V."/>
            <person name="Crous P."/>
            <person name="Smith M.E."/>
        </authorList>
    </citation>
    <scope>NUCLEOTIDE SEQUENCE</scope>
    <source>
        <strain evidence="7">IMI 214461</strain>
    </source>
</reference>
<evidence type="ECO:0000313" key="7">
    <source>
        <dbReference type="EMBL" id="KAJ2004360.1"/>
    </source>
</evidence>
<comment type="caution">
    <text evidence="7">The sequence shown here is derived from an EMBL/GenBank/DDBJ whole genome shotgun (WGS) entry which is preliminary data.</text>
</comment>
<dbReference type="Pfam" id="PF04117">
    <property type="entry name" value="Mpv17_PMP22"/>
    <property type="match status" value="1"/>
</dbReference>
<dbReference type="GO" id="GO:0016020">
    <property type="term" value="C:membrane"/>
    <property type="evidence" value="ECO:0007669"/>
    <property type="project" value="UniProtKB-SubCell"/>
</dbReference>
<keyword evidence="3 6" id="KW-0812">Transmembrane</keyword>
<evidence type="ECO:0000256" key="1">
    <source>
        <dbReference type="ARBA" id="ARBA00004141"/>
    </source>
</evidence>
<sequence>MSTPRQLAKLALFSGSTAATGSIIAQYFASKTGRAISSGFDSSQAHGINEPVSGFDRLQVLRFFAYGVAFAPITYRWHVFLNAKFPVNALASKPLAHGAASRLHLSDNARAVLKRTVVDQTVFAPLGTGAFVVGMGVLEGQRFSEISERLRVQYPTILLAGYVLWPAAQLINFSLVPLVYRVPFSNVVGLFWNTYLGWNSNRMKREQLLREATRLGSADPAIATV</sequence>
<dbReference type="Proteomes" id="UP001150907">
    <property type="component" value="Unassembled WGS sequence"/>
</dbReference>
<evidence type="ECO:0000256" key="4">
    <source>
        <dbReference type="ARBA" id="ARBA00022989"/>
    </source>
</evidence>
<accession>A0A9W8BJL5</accession>
<protein>
    <recommendedName>
        <fullName evidence="9">Protein SYM1</fullName>
    </recommendedName>
</protein>
<evidence type="ECO:0000313" key="8">
    <source>
        <dbReference type="Proteomes" id="UP001150907"/>
    </source>
</evidence>
<dbReference type="PANTHER" id="PTHR11266:SF50">
    <property type="entry name" value="VACUOLAR MEMBRANE PROTEIN YOR292C"/>
    <property type="match status" value="1"/>
</dbReference>
<keyword evidence="4 6" id="KW-1133">Transmembrane helix</keyword>
<dbReference type="AlphaFoldDB" id="A0A9W8BJL5"/>
<evidence type="ECO:0008006" key="9">
    <source>
        <dbReference type="Google" id="ProtNLM"/>
    </source>
</evidence>
<dbReference type="PANTHER" id="PTHR11266">
    <property type="entry name" value="PEROXISOMAL MEMBRANE PROTEIN 2, PXMP2 MPV17"/>
    <property type="match status" value="1"/>
</dbReference>
<comment type="caution">
    <text evidence="6">Lacks conserved residue(s) required for the propagation of feature annotation.</text>
</comment>
<comment type="subcellular location">
    <subcellularLocation>
        <location evidence="1">Membrane</location>
        <topology evidence="1">Multi-pass membrane protein</topology>
    </subcellularLocation>
</comment>
<keyword evidence="5 6" id="KW-0472">Membrane</keyword>
<gene>
    <name evidence="7" type="ORF">H4R26_002552</name>
</gene>
<feature type="transmembrane region" description="Helical" evidence="6">
    <location>
        <begin position="152"/>
        <end position="172"/>
    </location>
</feature>
<evidence type="ECO:0000256" key="2">
    <source>
        <dbReference type="ARBA" id="ARBA00006824"/>
    </source>
</evidence>
<dbReference type="GO" id="GO:0005739">
    <property type="term" value="C:mitochondrion"/>
    <property type="evidence" value="ECO:0007669"/>
    <property type="project" value="TreeGrafter"/>
</dbReference>
<organism evidence="7 8">
    <name type="scientific">Coemansia thaxteri</name>
    <dbReference type="NCBI Taxonomy" id="2663907"/>
    <lineage>
        <taxon>Eukaryota</taxon>
        <taxon>Fungi</taxon>
        <taxon>Fungi incertae sedis</taxon>
        <taxon>Zoopagomycota</taxon>
        <taxon>Kickxellomycotina</taxon>
        <taxon>Kickxellomycetes</taxon>
        <taxon>Kickxellales</taxon>
        <taxon>Kickxellaceae</taxon>
        <taxon>Coemansia</taxon>
    </lineage>
</organism>